<gene>
    <name evidence="1" type="ORF">FB561_7325</name>
</gene>
<dbReference type="Pfam" id="PF19739">
    <property type="entry name" value="DUF6228"/>
    <property type="match status" value="1"/>
</dbReference>
<reference evidence="1 2" key="1">
    <citation type="submission" date="2019-06" db="EMBL/GenBank/DDBJ databases">
        <title>Sequencing the genomes of 1000 actinobacteria strains.</title>
        <authorList>
            <person name="Klenk H.-P."/>
        </authorList>
    </citation>
    <scope>NUCLEOTIDE SEQUENCE [LARGE SCALE GENOMIC DNA]</scope>
    <source>
        <strain evidence="1 2">DSM 24683</strain>
    </source>
</reference>
<protein>
    <submittedName>
        <fullName evidence="1">Uncharacterized protein</fullName>
    </submittedName>
</protein>
<dbReference type="EMBL" id="VIVK01000003">
    <property type="protein sequence ID" value="TWD73436.1"/>
    <property type="molecule type" value="Genomic_DNA"/>
</dbReference>
<accession>A0A561B3I3</accession>
<dbReference type="AlphaFoldDB" id="A0A561B3I3"/>
<evidence type="ECO:0000313" key="1">
    <source>
        <dbReference type="EMBL" id="TWD73436.1"/>
    </source>
</evidence>
<evidence type="ECO:0000313" key="2">
    <source>
        <dbReference type="Proteomes" id="UP000318380"/>
    </source>
</evidence>
<comment type="caution">
    <text evidence="1">The sequence shown here is derived from an EMBL/GenBank/DDBJ whole genome shotgun (WGS) entry which is preliminary data.</text>
</comment>
<dbReference type="InterPro" id="IPR046196">
    <property type="entry name" value="DUF6228"/>
</dbReference>
<name>A0A561B3I3_9ACTN</name>
<proteinExistence type="predicted"/>
<dbReference type="Proteomes" id="UP000318380">
    <property type="component" value="Unassembled WGS sequence"/>
</dbReference>
<sequence length="122" mass="13752">MLSAPQRPWQDAVLDYLVSITGEGLEAEAVVTSLEGDSLDAYFSDLAERFRGWEGVREWRSLEGQLRIVAKWSSRGHVTLRVHLRSTHHRDVWETSAEFDVEAGAEMDALSTEVAQFFAASR</sequence>
<organism evidence="1 2">
    <name type="scientific">Kribbella amoyensis</name>
    <dbReference type="NCBI Taxonomy" id="996641"/>
    <lineage>
        <taxon>Bacteria</taxon>
        <taxon>Bacillati</taxon>
        <taxon>Actinomycetota</taxon>
        <taxon>Actinomycetes</taxon>
        <taxon>Propionibacteriales</taxon>
        <taxon>Kribbellaceae</taxon>
        <taxon>Kribbella</taxon>
    </lineage>
</organism>
<keyword evidence="2" id="KW-1185">Reference proteome</keyword>